<dbReference type="GeneID" id="94350839"/>
<dbReference type="EMBL" id="SHOA02000001">
    <property type="protein sequence ID" value="TDH70609.1"/>
    <property type="molecule type" value="Genomic_DNA"/>
</dbReference>
<dbReference type="RefSeq" id="XP_067820108.1">
    <property type="nucleotide sequence ID" value="XM_067965168.1"/>
</dbReference>
<dbReference type="KEGG" id="blac:94350839"/>
<proteinExistence type="predicted"/>
<dbReference type="AlphaFoldDB" id="A0A976FQ74"/>
<reference evidence="1 2" key="1">
    <citation type="journal article" date="2021" name="Genome Biol.">
        <title>AFLAP: assembly-free linkage analysis pipeline using k-mers from genome sequencing data.</title>
        <authorList>
            <person name="Fletcher K."/>
            <person name="Zhang L."/>
            <person name="Gil J."/>
            <person name="Han R."/>
            <person name="Cavanaugh K."/>
            <person name="Michelmore R."/>
        </authorList>
    </citation>
    <scope>NUCLEOTIDE SEQUENCE [LARGE SCALE GENOMIC DNA]</scope>
    <source>
        <strain evidence="1 2">SF5</strain>
    </source>
</reference>
<comment type="caution">
    <text evidence="1">The sequence shown here is derived from an EMBL/GenBank/DDBJ whole genome shotgun (WGS) entry which is preliminary data.</text>
</comment>
<sequence>MCSSVSALLRLQSRTNRNLKMYSNHAESPEGHLNPVWSAAKAATTNRWQAIKIVLQNAFREFAD</sequence>
<keyword evidence="2" id="KW-1185">Reference proteome</keyword>
<dbReference type="Proteomes" id="UP000294530">
    <property type="component" value="Unassembled WGS sequence"/>
</dbReference>
<evidence type="ECO:0000313" key="1">
    <source>
        <dbReference type="EMBL" id="TDH70609.1"/>
    </source>
</evidence>
<gene>
    <name evidence="1" type="ORF">CCR75_007104</name>
</gene>
<protein>
    <submittedName>
        <fullName evidence="1">Uncharacterized protein</fullName>
    </submittedName>
</protein>
<evidence type="ECO:0000313" key="2">
    <source>
        <dbReference type="Proteomes" id="UP000294530"/>
    </source>
</evidence>
<name>A0A976FQ74_BRELC</name>
<organism evidence="1 2">
    <name type="scientific">Bremia lactucae</name>
    <name type="common">Lettuce downy mildew</name>
    <dbReference type="NCBI Taxonomy" id="4779"/>
    <lineage>
        <taxon>Eukaryota</taxon>
        <taxon>Sar</taxon>
        <taxon>Stramenopiles</taxon>
        <taxon>Oomycota</taxon>
        <taxon>Peronosporomycetes</taxon>
        <taxon>Peronosporales</taxon>
        <taxon>Peronosporaceae</taxon>
        <taxon>Bremia</taxon>
    </lineage>
</organism>
<accession>A0A976FQ74</accession>